<name>A0ABR2ZQM1_9AGAR</name>
<protein>
    <recommendedName>
        <fullName evidence="8">FAD-binding domain-containing protein</fullName>
    </recommendedName>
</protein>
<evidence type="ECO:0000313" key="10">
    <source>
        <dbReference type="Proteomes" id="UP001437256"/>
    </source>
</evidence>
<dbReference type="Pfam" id="PF01494">
    <property type="entry name" value="FAD_binding_3"/>
    <property type="match status" value="1"/>
</dbReference>
<evidence type="ECO:0000256" key="7">
    <source>
        <dbReference type="SAM" id="Phobius"/>
    </source>
</evidence>
<reference evidence="9 10" key="1">
    <citation type="submission" date="2024-05" db="EMBL/GenBank/DDBJ databases">
        <title>A draft genome resource for the thread blight pathogen Marasmius tenuissimus strain MS-2.</title>
        <authorList>
            <person name="Yulfo-Soto G.E."/>
            <person name="Baruah I.K."/>
            <person name="Amoako-Attah I."/>
            <person name="Bukari Y."/>
            <person name="Meinhardt L.W."/>
            <person name="Bailey B.A."/>
            <person name="Cohen S.P."/>
        </authorList>
    </citation>
    <scope>NUCLEOTIDE SEQUENCE [LARGE SCALE GENOMIC DNA]</scope>
    <source>
        <strain evidence="9 10">MS-2</strain>
    </source>
</reference>
<dbReference type="PROSITE" id="PS51257">
    <property type="entry name" value="PROKAR_LIPOPROTEIN"/>
    <property type="match status" value="1"/>
</dbReference>
<feature type="region of interest" description="Disordered" evidence="6">
    <location>
        <begin position="689"/>
        <end position="728"/>
    </location>
</feature>
<dbReference type="Gene3D" id="3.50.50.60">
    <property type="entry name" value="FAD/NAD(P)-binding domain"/>
    <property type="match status" value="1"/>
</dbReference>
<dbReference type="EMBL" id="JBBXMP010000081">
    <property type="protein sequence ID" value="KAL0063469.1"/>
    <property type="molecule type" value="Genomic_DNA"/>
</dbReference>
<keyword evidence="4" id="KW-0560">Oxidoreductase</keyword>
<dbReference type="InterPro" id="IPR002938">
    <property type="entry name" value="FAD-bd"/>
</dbReference>
<dbReference type="InterPro" id="IPR036188">
    <property type="entry name" value="FAD/NAD-bd_sf"/>
</dbReference>
<keyword evidence="10" id="KW-1185">Reference proteome</keyword>
<evidence type="ECO:0000256" key="6">
    <source>
        <dbReference type="SAM" id="MobiDB-lite"/>
    </source>
</evidence>
<dbReference type="PANTHER" id="PTHR13789">
    <property type="entry name" value="MONOOXYGENASE"/>
    <property type="match status" value="1"/>
</dbReference>
<dbReference type="InterPro" id="IPR050493">
    <property type="entry name" value="FAD-dep_Monooxygenase_BioMet"/>
</dbReference>
<feature type="compositionally biased region" description="Basic and acidic residues" evidence="6">
    <location>
        <begin position="754"/>
        <end position="766"/>
    </location>
</feature>
<evidence type="ECO:0000256" key="4">
    <source>
        <dbReference type="ARBA" id="ARBA00023002"/>
    </source>
</evidence>
<sequence>MIVGKIAKIPLRFVIVGGGITGLACAIGLRLIGHSVVVLERKSAFNMRRTEGCRIPPNLSKILYRWGLRESLRKVSLRCGYIHMLQLTTKEYLGSYVWDDELLSETEGDLSFIQYQELWDLLYRLAVRSGTEYHFDAEAVCVDPEQSFVALQTGVVVSGDVIVGADGLNGLCVQYMEDSDTPLSDTGIELTSITAPKQALMNHLGIPPSGESDFTDMFIWSGEDRSVLCFPTPDYDGEGCEGSDTRPTTSRMKSEDPLISVFAYTSDSSKSTNIPMRGVLPKWVKERLVVIGSAAHPLPPGSLQSQALGVEDGAVLARLFSHINSEVQIDVLLGAFEELRIPRCDEIHTKEYGVVFYMTMSTTQAQDYRRPTISTGGDALPGSTVISADLNLEGTVEEKEIREIFSYDPVDEADRWWLDWKICGQRLSLASQIRKFDARWASLFNLAPVLNKLTKGRQMPNEFRDNARDLRDDVQVALQEAHSRKLPRIPEESLVPGPPPPRPIIGGRSRSLMSSQRHNVVSGTPSEKPSIVVRVRSKLRRKKAVKQKGSRKGLARFNPFRSKAKTEVPTTEQTPEAPPLNHKPSRRTMRSGGSSRSGRRSARHKKSASRLSEKAPTPPTPLAPMSPEFKPFLPPPPNFSPLKVDMTSIGQYSPQIMRSPVYHPTPWLGAGSVNPSITPSSPQPYYLNALDPQEVKGPSQREEEEEGGTKVRRRRETKNGNGRPVGTGTVREIGIQRKTALVAGAVGAMTPRATTREKRSREEETAPHVVTTTTTTDILIPKETNTAKPIAPTPGALIDTDTDAGMIITMRNPEIDIFHHLTLTLLLPIRILTVHLNAHITTRHPYLNFYTRLWILLPRSLSDLDSRKTLV</sequence>
<evidence type="ECO:0000256" key="1">
    <source>
        <dbReference type="ARBA" id="ARBA00007992"/>
    </source>
</evidence>
<dbReference type="PANTHER" id="PTHR13789:SF309">
    <property type="entry name" value="PUTATIVE (AFU_ORTHOLOGUE AFUA_6G14510)-RELATED"/>
    <property type="match status" value="1"/>
</dbReference>
<evidence type="ECO:0000256" key="5">
    <source>
        <dbReference type="ARBA" id="ARBA00023033"/>
    </source>
</evidence>
<proteinExistence type="inferred from homology"/>
<keyword evidence="3" id="KW-0274">FAD</keyword>
<keyword evidence="7" id="KW-0812">Transmembrane</keyword>
<feature type="compositionally biased region" description="Polar residues" evidence="6">
    <location>
        <begin position="512"/>
        <end position="527"/>
    </location>
</feature>
<keyword evidence="7" id="KW-1133">Transmembrane helix</keyword>
<dbReference type="Proteomes" id="UP001437256">
    <property type="component" value="Unassembled WGS sequence"/>
</dbReference>
<evidence type="ECO:0000256" key="3">
    <source>
        <dbReference type="ARBA" id="ARBA00022827"/>
    </source>
</evidence>
<keyword evidence="5" id="KW-0503">Monooxygenase</keyword>
<feature type="compositionally biased region" description="Basic residues" evidence="6">
    <location>
        <begin position="535"/>
        <end position="554"/>
    </location>
</feature>
<feature type="domain" description="FAD-binding" evidence="8">
    <location>
        <begin position="14"/>
        <end position="343"/>
    </location>
</feature>
<evidence type="ECO:0000259" key="8">
    <source>
        <dbReference type="Pfam" id="PF01494"/>
    </source>
</evidence>
<keyword evidence="7" id="KW-0472">Membrane</keyword>
<feature type="compositionally biased region" description="Basic residues" evidence="6">
    <location>
        <begin position="597"/>
        <end position="608"/>
    </location>
</feature>
<dbReference type="PRINTS" id="PR00420">
    <property type="entry name" value="RNGMNOXGNASE"/>
</dbReference>
<comment type="caution">
    <text evidence="9">The sequence shown here is derived from an EMBL/GenBank/DDBJ whole genome shotgun (WGS) entry which is preliminary data.</text>
</comment>
<comment type="similarity">
    <text evidence="1">Belongs to the paxM FAD-dependent monooxygenase family.</text>
</comment>
<evidence type="ECO:0000256" key="2">
    <source>
        <dbReference type="ARBA" id="ARBA00022630"/>
    </source>
</evidence>
<feature type="region of interest" description="Disordered" evidence="6">
    <location>
        <begin position="487"/>
        <end position="636"/>
    </location>
</feature>
<accession>A0ABR2ZQM1</accession>
<organism evidence="9 10">
    <name type="scientific">Marasmius tenuissimus</name>
    <dbReference type="NCBI Taxonomy" id="585030"/>
    <lineage>
        <taxon>Eukaryota</taxon>
        <taxon>Fungi</taxon>
        <taxon>Dikarya</taxon>
        <taxon>Basidiomycota</taxon>
        <taxon>Agaricomycotina</taxon>
        <taxon>Agaricomycetes</taxon>
        <taxon>Agaricomycetidae</taxon>
        <taxon>Agaricales</taxon>
        <taxon>Marasmiineae</taxon>
        <taxon>Marasmiaceae</taxon>
        <taxon>Marasmius</taxon>
    </lineage>
</organism>
<feature type="transmembrane region" description="Helical" evidence="7">
    <location>
        <begin position="12"/>
        <end position="33"/>
    </location>
</feature>
<keyword evidence="2" id="KW-0285">Flavoprotein</keyword>
<gene>
    <name evidence="9" type="ORF">AAF712_009673</name>
</gene>
<feature type="region of interest" description="Disordered" evidence="6">
    <location>
        <begin position="750"/>
        <end position="772"/>
    </location>
</feature>
<dbReference type="SUPFAM" id="SSF51905">
    <property type="entry name" value="FAD/NAD(P)-binding domain"/>
    <property type="match status" value="1"/>
</dbReference>
<evidence type="ECO:0000313" key="9">
    <source>
        <dbReference type="EMBL" id="KAL0063469.1"/>
    </source>
</evidence>